<keyword evidence="1" id="KW-1133">Transmembrane helix</keyword>
<dbReference type="HOGENOM" id="CLU_135501_1_0_9"/>
<dbReference type="InterPro" id="IPR021701">
    <property type="entry name" value="DUF3284"/>
</dbReference>
<organism evidence="2 3">
    <name type="scientific">Enterococcus saccharolyticus subsp. saccharolyticus ATCC 43076</name>
    <dbReference type="NCBI Taxonomy" id="1139996"/>
    <lineage>
        <taxon>Bacteria</taxon>
        <taxon>Bacillati</taxon>
        <taxon>Bacillota</taxon>
        <taxon>Bacilli</taxon>
        <taxon>Lactobacillales</taxon>
        <taxon>Enterococcaceae</taxon>
        <taxon>Enterococcus</taxon>
    </lineage>
</organism>
<dbReference type="Pfam" id="PF11687">
    <property type="entry name" value="DUF3284"/>
    <property type="match status" value="1"/>
</dbReference>
<keyword evidence="3" id="KW-1185">Reference proteome</keyword>
<comment type="caution">
    <text evidence="2">The sequence shown here is derived from an EMBL/GenBank/DDBJ whole genome shotgun (WGS) entry which is preliminary data.</text>
</comment>
<dbReference type="EMBL" id="AHYT01000002">
    <property type="protein sequence ID" value="EOT30186.1"/>
    <property type="molecule type" value="Genomic_DNA"/>
</dbReference>
<evidence type="ECO:0000256" key="1">
    <source>
        <dbReference type="SAM" id="Phobius"/>
    </source>
</evidence>
<accession>S0JTD6</accession>
<keyword evidence="1" id="KW-0812">Transmembrane</keyword>
<keyword evidence="1" id="KW-0472">Membrane</keyword>
<sequence length="145" mass="17084">MFGLPVVLNAIMFIPFILAPVFFNKIIDSVLYDIDSATGRKLSVKQLNQFEYVKEFSKLNRAKIKIEKVVPNKAYHFRTSTTRNDFHVKYDIVSIDEHTCEVRYQETMESFGTMQKMNDMLFGIILGFFKKRQFKRMLTMIEESC</sequence>
<feature type="transmembrane region" description="Helical" evidence="1">
    <location>
        <begin position="6"/>
        <end position="23"/>
    </location>
</feature>
<gene>
    <name evidence="2" type="ORF">OMQ_00881</name>
</gene>
<name>S0JTD6_9ENTE</name>
<dbReference type="Proteomes" id="UP000014136">
    <property type="component" value="Unassembled WGS sequence"/>
</dbReference>
<dbReference type="PATRIC" id="fig|1139996.3.peg.870"/>
<reference evidence="2 3" key="1">
    <citation type="submission" date="2013-03" db="EMBL/GenBank/DDBJ databases">
        <title>The Genome Sequence of Enterococcus saccharolyticus ATCC_43076 (Illumina only assembly).</title>
        <authorList>
            <consortium name="The Broad Institute Genomics Platform"/>
            <consortium name="The Broad Institute Genome Sequencing Center for Infectious Disease"/>
            <person name="Earl A."/>
            <person name="Russ C."/>
            <person name="Gilmore M."/>
            <person name="Surin D."/>
            <person name="Walker B."/>
            <person name="Young S."/>
            <person name="Zeng Q."/>
            <person name="Gargeya S."/>
            <person name="Fitzgerald M."/>
            <person name="Haas B."/>
            <person name="Abouelleil A."/>
            <person name="Allen A.W."/>
            <person name="Alvarado L."/>
            <person name="Arachchi H.M."/>
            <person name="Berlin A.M."/>
            <person name="Chapman S.B."/>
            <person name="Gainer-Dewar J."/>
            <person name="Goldberg J."/>
            <person name="Griggs A."/>
            <person name="Gujja S."/>
            <person name="Hansen M."/>
            <person name="Howarth C."/>
            <person name="Imamovic A."/>
            <person name="Ireland A."/>
            <person name="Larimer J."/>
            <person name="McCowan C."/>
            <person name="Murphy C."/>
            <person name="Pearson M."/>
            <person name="Poon T.W."/>
            <person name="Priest M."/>
            <person name="Roberts A."/>
            <person name="Saif S."/>
            <person name="Shea T."/>
            <person name="Sisk P."/>
            <person name="Sykes S."/>
            <person name="Wortman J."/>
            <person name="Nusbaum C."/>
            <person name="Birren B."/>
        </authorList>
    </citation>
    <scope>NUCLEOTIDE SEQUENCE [LARGE SCALE GENOMIC DNA]</scope>
    <source>
        <strain evidence="2 3">ATCC 43076</strain>
    </source>
</reference>
<evidence type="ECO:0000313" key="3">
    <source>
        <dbReference type="Proteomes" id="UP000014136"/>
    </source>
</evidence>
<protein>
    <recommendedName>
        <fullName evidence="4">DUF3284 domain-containing protein</fullName>
    </recommendedName>
</protein>
<dbReference type="AlphaFoldDB" id="S0JTD6"/>
<proteinExistence type="predicted"/>
<evidence type="ECO:0008006" key="4">
    <source>
        <dbReference type="Google" id="ProtNLM"/>
    </source>
</evidence>
<evidence type="ECO:0000313" key="2">
    <source>
        <dbReference type="EMBL" id="EOT30186.1"/>
    </source>
</evidence>
<dbReference type="eggNOG" id="ENOG5032SMJ">
    <property type="taxonomic scope" value="Bacteria"/>
</dbReference>
<dbReference type="STRING" id="41997.RV16_GL000541"/>